<dbReference type="PANTHER" id="PTHR43422">
    <property type="entry name" value="THIAMINE THIAZOLE SYNTHASE"/>
    <property type="match status" value="1"/>
</dbReference>
<dbReference type="Proteomes" id="UP000471152">
    <property type="component" value="Unassembled WGS sequence"/>
</dbReference>
<reference evidence="1 3" key="1">
    <citation type="submission" date="2020-01" db="EMBL/GenBank/DDBJ databases">
        <title>the WGS Modestobacter muralis CPCC 204518.</title>
        <authorList>
            <person name="Jiang Z."/>
        </authorList>
    </citation>
    <scope>NUCLEOTIDE SEQUENCE [LARGE SCALE GENOMIC DNA]</scope>
    <source>
        <strain evidence="1 3">DSM 100205</strain>
    </source>
</reference>
<dbReference type="InterPro" id="IPR036188">
    <property type="entry name" value="FAD/NAD-bd_sf"/>
</dbReference>
<gene>
    <name evidence="2" type="ORF">G3R41_15710</name>
    <name evidence="1" type="ORF">GCU67_15060</name>
</gene>
<dbReference type="Proteomes" id="UP000468828">
    <property type="component" value="Unassembled WGS sequence"/>
</dbReference>
<evidence type="ECO:0000313" key="4">
    <source>
        <dbReference type="Proteomes" id="UP000471152"/>
    </source>
</evidence>
<evidence type="ECO:0000313" key="3">
    <source>
        <dbReference type="Proteomes" id="UP000468828"/>
    </source>
</evidence>
<dbReference type="AlphaFoldDB" id="A0A6P0H9F7"/>
<sequence>MAGLLAARVLADHFPQVTVVERDELPDGADARRGVPHGRQLHVLLARGRQSIEALFPGWGGDLLAAGAVLLQLPGDVQMLTPAGLVDRRAVGFEALSASRPLIEATVRRRLCALSGVTLVTGRQVTRLRADDRGVVGLVTRDRDGAEAEVDADLVVDASGRGSRAPAWLTELGYGTPRLILIDPQLAYATRTYRVPEGLTADWKAAMVLAQPPSSRIGGYLYPVEGGRWMLALMGAGGDHPPTDDAGFTAFARRLPHPLIAEAIADAEPLGPAVAHRGTTNRRWEFHRMQRWPERFVVLGDAVCAFNPVYGQGITTAALGVETLDECLRGQRRRFPEGGLDGLAARFQRRLARRNVLPWSVSTNQDTCFPAAGGARPGVAARLQYGFLDRVLAAATWDPAVADVDIRVYGMLDRPTALLRPHVLAAAARTSVTDRRERRPG</sequence>
<reference evidence="2 4" key="2">
    <citation type="submission" date="2020-02" db="EMBL/GenBank/DDBJ databases">
        <title>The WGS of Modestobacter muralis DSM 100205.</title>
        <authorList>
            <person name="Jiang Z."/>
        </authorList>
    </citation>
    <scope>NUCLEOTIDE SEQUENCE [LARGE SCALE GENOMIC DNA]</scope>
    <source>
        <strain evidence="2 4">DSM 100205</strain>
    </source>
</reference>
<keyword evidence="3" id="KW-1185">Reference proteome</keyword>
<dbReference type="EMBL" id="JAAGWH010000041">
    <property type="protein sequence ID" value="NEK95474.1"/>
    <property type="molecule type" value="Genomic_DNA"/>
</dbReference>
<evidence type="ECO:0000313" key="1">
    <source>
        <dbReference type="EMBL" id="NEK95474.1"/>
    </source>
</evidence>
<evidence type="ECO:0000313" key="2">
    <source>
        <dbReference type="EMBL" id="NEN52362.1"/>
    </source>
</evidence>
<organism evidence="2 4">
    <name type="scientific">Modestobacter muralis</name>
    <dbReference type="NCBI Taxonomy" id="1608614"/>
    <lineage>
        <taxon>Bacteria</taxon>
        <taxon>Bacillati</taxon>
        <taxon>Actinomycetota</taxon>
        <taxon>Actinomycetes</taxon>
        <taxon>Geodermatophilales</taxon>
        <taxon>Geodermatophilaceae</taxon>
        <taxon>Modestobacter</taxon>
    </lineage>
</organism>
<accession>A0A6P0H9F7</accession>
<dbReference type="SUPFAM" id="SSF51905">
    <property type="entry name" value="FAD/NAD(P)-binding domain"/>
    <property type="match status" value="1"/>
</dbReference>
<protein>
    <submittedName>
        <fullName evidence="2">2-polyprenyl-6-methoxyphenol hydroxylase-like oxidoreductase</fullName>
    </submittedName>
</protein>
<dbReference type="EMBL" id="JAAGWB010000043">
    <property type="protein sequence ID" value="NEN52362.1"/>
    <property type="molecule type" value="Genomic_DNA"/>
</dbReference>
<dbReference type="Gene3D" id="3.50.50.60">
    <property type="entry name" value="FAD/NAD(P)-binding domain"/>
    <property type="match status" value="1"/>
</dbReference>
<comment type="caution">
    <text evidence="2">The sequence shown here is derived from an EMBL/GenBank/DDBJ whole genome shotgun (WGS) entry which is preliminary data.</text>
</comment>
<name>A0A6P0H9F7_9ACTN</name>
<proteinExistence type="predicted"/>
<dbReference type="PANTHER" id="PTHR43422:SF3">
    <property type="entry name" value="THIAMINE THIAZOLE SYNTHASE"/>
    <property type="match status" value="1"/>
</dbReference>